<proteinExistence type="predicted"/>
<dbReference type="EMBL" id="CADCXV010000961">
    <property type="protein sequence ID" value="CAB0039417.1"/>
    <property type="molecule type" value="Genomic_DNA"/>
</dbReference>
<name>A0A6H5IWV5_9HYME</name>
<reference evidence="1 2" key="1">
    <citation type="submission" date="2020-02" db="EMBL/GenBank/DDBJ databases">
        <authorList>
            <person name="Ferguson B K."/>
        </authorList>
    </citation>
    <scope>NUCLEOTIDE SEQUENCE [LARGE SCALE GENOMIC DNA]</scope>
</reference>
<protein>
    <submittedName>
        <fullName evidence="1">Uncharacterized protein</fullName>
    </submittedName>
</protein>
<evidence type="ECO:0000313" key="1">
    <source>
        <dbReference type="EMBL" id="CAB0039417.1"/>
    </source>
</evidence>
<keyword evidence="2" id="KW-1185">Reference proteome</keyword>
<evidence type="ECO:0000313" key="2">
    <source>
        <dbReference type="Proteomes" id="UP000479190"/>
    </source>
</evidence>
<dbReference type="AlphaFoldDB" id="A0A6H5IWV5"/>
<dbReference type="Proteomes" id="UP000479190">
    <property type="component" value="Unassembled WGS sequence"/>
</dbReference>
<organism evidence="1 2">
    <name type="scientific">Trichogramma brassicae</name>
    <dbReference type="NCBI Taxonomy" id="86971"/>
    <lineage>
        <taxon>Eukaryota</taxon>
        <taxon>Metazoa</taxon>
        <taxon>Ecdysozoa</taxon>
        <taxon>Arthropoda</taxon>
        <taxon>Hexapoda</taxon>
        <taxon>Insecta</taxon>
        <taxon>Pterygota</taxon>
        <taxon>Neoptera</taxon>
        <taxon>Endopterygota</taxon>
        <taxon>Hymenoptera</taxon>
        <taxon>Apocrita</taxon>
        <taxon>Proctotrupomorpha</taxon>
        <taxon>Chalcidoidea</taxon>
        <taxon>Trichogrammatidae</taxon>
        <taxon>Trichogramma</taxon>
    </lineage>
</organism>
<sequence>MFGMSRCVHRPFLERVHWACHSSIVLVRSSLPTLSRRREYSLERSSMSRVSGGMLARTYVASCEMLQKTADHSQAGTTMNRGRPAGVALLLRGLTPCRGTV</sequence>
<accession>A0A6H5IWV5</accession>
<gene>
    <name evidence="1" type="ORF">TBRA_LOCUS11159</name>
</gene>